<feature type="transmembrane region" description="Helical" evidence="2">
    <location>
        <begin position="205"/>
        <end position="233"/>
    </location>
</feature>
<dbReference type="KEGG" id="spue:AB5L97_02350"/>
<dbReference type="Pfam" id="PF06724">
    <property type="entry name" value="DUF1206"/>
    <property type="match status" value="3"/>
</dbReference>
<feature type="region of interest" description="Disordered" evidence="1">
    <location>
        <begin position="1"/>
        <end position="27"/>
    </location>
</feature>
<evidence type="ECO:0000256" key="2">
    <source>
        <dbReference type="SAM" id="Phobius"/>
    </source>
</evidence>
<dbReference type="AlphaFoldDB" id="A0AB39L6S9"/>
<feature type="domain" description="DUF1206" evidence="3">
    <location>
        <begin position="121"/>
        <end position="189"/>
    </location>
</feature>
<feature type="transmembrane region" description="Helical" evidence="2">
    <location>
        <begin position="86"/>
        <end position="107"/>
    </location>
</feature>
<feature type="domain" description="DUF1206" evidence="3">
    <location>
        <begin position="41"/>
        <end position="108"/>
    </location>
</feature>
<feature type="domain" description="DUF1206" evidence="3">
    <location>
        <begin position="212"/>
        <end position="280"/>
    </location>
</feature>
<dbReference type="InterPro" id="IPR009597">
    <property type="entry name" value="DUF1206"/>
</dbReference>
<keyword evidence="2" id="KW-0472">Membrane</keyword>
<feature type="transmembrane region" description="Helical" evidence="2">
    <location>
        <begin position="161"/>
        <end position="184"/>
    </location>
</feature>
<keyword evidence="2" id="KW-0812">Transmembrane</keyword>
<protein>
    <submittedName>
        <fullName evidence="4">DUF1206 domain-containing protein</fullName>
    </submittedName>
</protein>
<dbReference type="EMBL" id="CP163302">
    <property type="protein sequence ID" value="XDP45879.1"/>
    <property type="molecule type" value="Genomic_DNA"/>
</dbReference>
<keyword evidence="2" id="KW-1133">Transmembrane helix</keyword>
<evidence type="ECO:0000313" key="4">
    <source>
        <dbReference type="EMBL" id="XDP45879.1"/>
    </source>
</evidence>
<name>A0AB39L6S9_9MICC</name>
<feature type="transmembrane region" description="Helical" evidence="2">
    <location>
        <begin position="119"/>
        <end position="141"/>
    </location>
</feature>
<organism evidence="4">
    <name type="scientific">Sinomonas puerhi</name>
    <dbReference type="NCBI Taxonomy" id="3238584"/>
    <lineage>
        <taxon>Bacteria</taxon>
        <taxon>Bacillati</taxon>
        <taxon>Actinomycetota</taxon>
        <taxon>Actinomycetes</taxon>
        <taxon>Micrococcales</taxon>
        <taxon>Micrococcaceae</taxon>
        <taxon>Sinomonas</taxon>
    </lineage>
</organism>
<evidence type="ECO:0000256" key="1">
    <source>
        <dbReference type="SAM" id="MobiDB-lite"/>
    </source>
</evidence>
<feature type="transmembrane region" description="Helical" evidence="2">
    <location>
        <begin position="258"/>
        <end position="276"/>
    </location>
</feature>
<accession>A0AB39L6S9</accession>
<evidence type="ECO:0000259" key="3">
    <source>
        <dbReference type="Pfam" id="PF06724"/>
    </source>
</evidence>
<proteinExistence type="predicted"/>
<gene>
    <name evidence="4" type="ORF">AB5L97_02350</name>
</gene>
<sequence length="285" mass="29233">MSNRGQTGGNAREMAEDGARSAARGAQRAARSRPARMLARAGFVFVGVVHALIAWLAAQIAIGAGSGHADQSGAIGQLAGAPGGPFLLWAAAVCCGALAVWMALDAVARWRRYGKPTKALGPAGTAVAYLALTWLLISFAIGNQENSGQQSQETTAKLLTAPFGFALLIVVGLAVLGVGVYFGYTGITRSFLGKDAQPSETAPAWVRAVGTVGYTAKGVAVAVLGILILVATIRHDPSQQSGLDGALKGLAAQPFGDWILGAVALGLFCYGVYSAARAKYGDFAR</sequence>
<dbReference type="RefSeq" id="WP_369046298.1">
    <property type="nucleotide sequence ID" value="NZ_CP163302.1"/>
</dbReference>
<feature type="transmembrane region" description="Helical" evidence="2">
    <location>
        <begin position="41"/>
        <end position="66"/>
    </location>
</feature>
<reference evidence="4" key="1">
    <citation type="submission" date="2024-07" db="EMBL/GenBank/DDBJ databases">
        <authorList>
            <person name="fu j."/>
        </authorList>
    </citation>
    <scope>NUCLEOTIDE SEQUENCE</scope>
    <source>
        <strain evidence="4">P10A9</strain>
    </source>
</reference>